<dbReference type="EMBL" id="GBXM01024169">
    <property type="protein sequence ID" value="JAH84408.1"/>
    <property type="molecule type" value="Transcribed_RNA"/>
</dbReference>
<evidence type="ECO:0000313" key="1">
    <source>
        <dbReference type="EMBL" id="JAH84408.1"/>
    </source>
</evidence>
<accession>A0A0E9W4J1</accession>
<protein>
    <submittedName>
        <fullName evidence="1">Uncharacterized protein</fullName>
    </submittedName>
</protein>
<proteinExistence type="predicted"/>
<reference evidence="1" key="2">
    <citation type="journal article" date="2015" name="Fish Shellfish Immunol.">
        <title>Early steps in the European eel (Anguilla anguilla)-Vibrio vulnificus interaction in the gills: Role of the RtxA13 toxin.</title>
        <authorList>
            <person name="Callol A."/>
            <person name="Pajuelo D."/>
            <person name="Ebbesson L."/>
            <person name="Teles M."/>
            <person name="MacKenzie S."/>
            <person name="Amaro C."/>
        </authorList>
    </citation>
    <scope>NUCLEOTIDE SEQUENCE</scope>
</reference>
<name>A0A0E9W4J1_ANGAN</name>
<sequence>MIKIFKCILFNSS</sequence>
<organism evidence="1">
    <name type="scientific">Anguilla anguilla</name>
    <name type="common">European freshwater eel</name>
    <name type="synonym">Muraena anguilla</name>
    <dbReference type="NCBI Taxonomy" id="7936"/>
    <lineage>
        <taxon>Eukaryota</taxon>
        <taxon>Metazoa</taxon>
        <taxon>Chordata</taxon>
        <taxon>Craniata</taxon>
        <taxon>Vertebrata</taxon>
        <taxon>Euteleostomi</taxon>
        <taxon>Actinopterygii</taxon>
        <taxon>Neopterygii</taxon>
        <taxon>Teleostei</taxon>
        <taxon>Anguilliformes</taxon>
        <taxon>Anguillidae</taxon>
        <taxon>Anguilla</taxon>
    </lineage>
</organism>
<reference evidence="1" key="1">
    <citation type="submission" date="2014-11" db="EMBL/GenBank/DDBJ databases">
        <authorList>
            <person name="Amaro Gonzalez C."/>
        </authorList>
    </citation>
    <scope>NUCLEOTIDE SEQUENCE</scope>
</reference>